<dbReference type="EMBL" id="AMCV02000041">
    <property type="protein sequence ID" value="TDZ15332.1"/>
    <property type="molecule type" value="Genomic_DNA"/>
</dbReference>
<comment type="caution">
    <text evidence="2">The sequence shown here is derived from an EMBL/GenBank/DDBJ whole genome shotgun (WGS) entry which is preliminary data.</text>
</comment>
<keyword evidence="1" id="KW-0732">Signal</keyword>
<dbReference type="AlphaFoldDB" id="A0A484FBF3"/>
<sequence length="206" mass="23395">MSFRLHILLLALASILGLVIAVPVRPFAGRKEYSYEVTKTSGGDQWNFYVYSDGYQVKDNDGDVEALDVFSVHKAERSLTVHSVKNGKDMTPNRLRMRQVLKECWIMAGLRPSELTQVLGTQIQNEDMQTALAECRDRMDLGTWDGLVVSGKETDAERQACWERLGKTIFFAAIRGAVRDFDINKVITQVKVNTKWTGDEIWFELS</sequence>
<organism evidence="2 3">
    <name type="scientific">Colletotrichum orbiculare (strain 104-T / ATCC 96160 / CBS 514.97 / LARS 414 / MAFF 240422)</name>
    <name type="common">Cucumber anthracnose fungus</name>
    <name type="synonym">Colletotrichum lagenarium</name>
    <dbReference type="NCBI Taxonomy" id="1213857"/>
    <lineage>
        <taxon>Eukaryota</taxon>
        <taxon>Fungi</taxon>
        <taxon>Dikarya</taxon>
        <taxon>Ascomycota</taxon>
        <taxon>Pezizomycotina</taxon>
        <taxon>Sordariomycetes</taxon>
        <taxon>Hypocreomycetidae</taxon>
        <taxon>Glomerellales</taxon>
        <taxon>Glomerellaceae</taxon>
        <taxon>Colletotrichum</taxon>
        <taxon>Colletotrichum orbiculare species complex</taxon>
    </lineage>
</organism>
<gene>
    <name evidence="2" type="ORF">Cob_v011739</name>
</gene>
<proteinExistence type="predicted"/>
<protein>
    <submittedName>
        <fullName evidence="2">Uncharacterized protein</fullName>
    </submittedName>
</protein>
<dbReference type="Proteomes" id="UP000014480">
    <property type="component" value="Unassembled WGS sequence"/>
</dbReference>
<keyword evidence="3" id="KW-1185">Reference proteome</keyword>
<reference evidence="3" key="1">
    <citation type="journal article" date="2013" name="New Phytol.">
        <title>Comparative genomic and transcriptomic analyses reveal the hemibiotrophic stage shift of Colletotrichum fungi.</title>
        <authorList>
            <person name="Gan P."/>
            <person name="Ikeda K."/>
            <person name="Irieda H."/>
            <person name="Narusaka M."/>
            <person name="O'Connell R.J."/>
            <person name="Narusaka Y."/>
            <person name="Takano Y."/>
            <person name="Kubo Y."/>
            <person name="Shirasu K."/>
        </authorList>
    </citation>
    <scope>NUCLEOTIDE SEQUENCE [LARGE SCALE GENOMIC DNA]</scope>
    <source>
        <strain evidence="3">104-T / ATCC 96160 / CBS 514.97 / LARS 414 / MAFF 240422</strain>
    </source>
</reference>
<name>A0A484FBF3_COLOR</name>
<feature type="chain" id="PRO_5019845822" evidence="1">
    <location>
        <begin position="22"/>
        <end position="206"/>
    </location>
</feature>
<evidence type="ECO:0000313" key="2">
    <source>
        <dbReference type="EMBL" id="TDZ15332.1"/>
    </source>
</evidence>
<evidence type="ECO:0000313" key="3">
    <source>
        <dbReference type="Proteomes" id="UP000014480"/>
    </source>
</evidence>
<accession>A0A484FBF3</accession>
<evidence type="ECO:0000256" key="1">
    <source>
        <dbReference type="SAM" id="SignalP"/>
    </source>
</evidence>
<feature type="signal peptide" evidence="1">
    <location>
        <begin position="1"/>
        <end position="21"/>
    </location>
</feature>
<reference evidence="3" key="2">
    <citation type="journal article" date="2019" name="Mol. Plant Microbe Interact.">
        <title>Genome sequence resources for four phytopathogenic fungi from the Colletotrichum orbiculare species complex.</title>
        <authorList>
            <person name="Gan P."/>
            <person name="Tsushima A."/>
            <person name="Narusaka M."/>
            <person name="Narusaka Y."/>
            <person name="Takano Y."/>
            <person name="Kubo Y."/>
            <person name="Shirasu K."/>
        </authorList>
    </citation>
    <scope>GENOME REANNOTATION</scope>
    <source>
        <strain evidence="3">104-T / ATCC 96160 / CBS 514.97 / LARS 414 / MAFF 240422</strain>
    </source>
</reference>
<dbReference type="OrthoDB" id="4792004at2759"/>